<reference evidence="2" key="1">
    <citation type="journal article" date="2019" name="Int. J. Syst. Evol. Microbiol.">
        <title>The Global Catalogue of Microorganisms (GCM) 10K type strain sequencing project: providing services to taxonomists for standard genome sequencing and annotation.</title>
        <authorList>
            <consortium name="The Broad Institute Genomics Platform"/>
            <consortium name="The Broad Institute Genome Sequencing Center for Infectious Disease"/>
            <person name="Wu L."/>
            <person name="Ma J."/>
        </authorList>
    </citation>
    <scope>NUCLEOTIDE SEQUENCE [LARGE SCALE GENOMIC DNA]</scope>
    <source>
        <strain evidence="2">JCM 16083</strain>
    </source>
</reference>
<dbReference type="RefSeq" id="WP_343788118.1">
    <property type="nucleotide sequence ID" value="NZ_BAAAFH010000020.1"/>
</dbReference>
<evidence type="ECO:0000313" key="2">
    <source>
        <dbReference type="Proteomes" id="UP001501126"/>
    </source>
</evidence>
<protein>
    <submittedName>
        <fullName evidence="1">Uncharacterized protein</fullName>
    </submittedName>
</protein>
<dbReference type="Proteomes" id="UP001501126">
    <property type="component" value="Unassembled WGS sequence"/>
</dbReference>
<keyword evidence="2" id="KW-1185">Reference proteome</keyword>
<gene>
    <name evidence="1" type="ORF">GCM10009118_24270</name>
</gene>
<proteinExistence type="predicted"/>
<dbReference type="EMBL" id="BAAAFH010000020">
    <property type="protein sequence ID" value="GAA0876017.1"/>
    <property type="molecule type" value="Genomic_DNA"/>
</dbReference>
<name>A0ABP3Y8S9_9FLAO</name>
<comment type="caution">
    <text evidence="1">The sequence shown here is derived from an EMBL/GenBank/DDBJ whole genome shotgun (WGS) entry which is preliminary data.</text>
</comment>
<organism evidence="1 2">
    <name type="scientific">Wandonia haliotis</name>
    <dbReference type="NCBI Taxonomy" id="574963"/>
    <lineage>
        <taxon>Bacteria</taxon>
        <taxon>Pseudomonadati</taxon>
        <taxon>Bacteroidota</taxon>
        <taxon>Flavobacteriia</taxon>
        <taxon>Flavobacteriales</taxon>
        <taxon>Crocinitomicaceae</taxon>
        <taxon>Wandonia</taxon>
    </lineage>
</organism>
<accession>A0ABP3Y8S9</accession>
<evidence type="ECO:0000313" key="1">
    <source>
        <dbReference type="EMBL" id="GAA0876017.1"/>
    </source>
</evidence>
<sequence>MNDINVLENSMQYQDNNEGREVIQKEIDKAKSKVVLYNSKIKDIESKINPMIERFQNITDAVLKLESDG</sequence>